<dbReference type="SUPFAM" id="SSF56349">
    <property type="entry name" value="DNA breaking-rejoining enzymes"/>
    <property type="match status" value="1"/>
</dbReference>
<dbReference type="InterPro" id="IPR013762">
    <property type="entry name" value="Integrase-like_cat_sf"/>
</dbReference>
<gene>
    <name evidence="3" type="ORF">B0H15DRAFT_955471</name>
</gene>
<dbReference type="InterPro" id="IPR011010">
    <property type="entry name" value="DNA_brk_join_enz"/>
</dbReference>
<dbReference type="GO" id="GO:0015074">
    <property type="term" value="P:DNA integration"/>
    <property type="evidence" value="ECO:0007669"/>
    <property type="project" value="InterPro"/>
</dbReference>
<dbReference type="Gene3D" id="1.10.150.130">
    <property type="match status" value="1"/>
</dbReference>
<keyword evidence="1" id="KW-0238">DNA-binding</keyword>
<dbReference type="AlphaFoldDB" id="A0AAD6XKL2"/>
<dbReference type="PANTHER" id="PTHR34605:SF3">
    <property type="entry name" value="P CELL-TYPE AGGLUTINATION PROTEIN MAP4-LIKE-RELATED"/>
    <property type="match status" value="1"/>
</dbReference>
<dbReference type="GO" id="GO:0006310">
    <property type="term" value="P:DNA recombination"/>
    <property type="evidence" value="ECO:0007669"/>
    <property type="project" value="UniProtKB-KW"/>
</dbReference>
<protein>
    <recommendedName>
        <fullName evidence="5">Tyr recombinase domain-containing protein</fullName>
    </recommendedName>
</protein>
<reference evidence="3" key="1">
    <citation type="submission" date="2023-03" db="EMBL/GenBank/DDBJ databases">
        <title>Massive genome expansion in bonnet fungi (Mycena s.s.) driven by repeated elements and novel gene families across ecological guilds.</title>
        <authorList>
            <consortium name="Lawrence Berkeley National Laboratory"/>
            <person name="Harder C.B."/>
            <person name="Miyauchi S."/>
            <person name="Viragh M."/>
            <person name="Kuo A."/>
            <person name="Thoen E."/>
            <person name="Andreopoulos B."/>
            <person name="Lu D."/>
            <person name="Skrede I."/>
            <person name="Drula E."/>
            <person name="Henrissat B."/>
            <person name="Morin E."/>
            <person name="Kohler A."/>
            <person name="Barry K."/>
            <person name="LaButti K."/>
            <person name="Morin E."/>
            <person name="Salamov A."/>
            <person name="Lipzen A."/>
            <person name="Mereny Z."/>
            <person name="Hegedus B."/>
            <person name="Baldrian P."/>
            <person name="Stursova M."/>
            <person name="Weitz H."/>
            <person name="Taylor A."/>
            <person name="Grigoriev I.V."/>
            <person name="Nagy L.G."/>
            <person name="Martin F."/>
            <person name="Kauserud H."/>
        </authorList>
    </citation>
    <scope>NUCLEOTIDE SEQUENCE</scope>
    <source>
        <strain evidence="3">CBHHK173m</strain>
    </source>
</reference>
<keyword evidence="4" id="KW-1185">Reference proteome</keyword>
<dbReference type="EMBL" id="JARJCN010000078">
    <property type="protein sequence ID" value="KAJ7076772.1"/>
    <property type="molecule type" value="Genomic_DNA"/>
</dbReference>
<dbReference type="PANTHER" id="PTHR34605">
    <property type="entry name" value="PHAGE_INTEGRASE DOMAIN-CONTAINING PROTEIN"/>
    <property type="match status" value="1"/>
</dbReference>
<keyword evidence="2" id="KW-0233">DNA recombination</keyword>
<evidence type="ECO:0000313" key="4">
    <source>
        <dbReference type="Proteomes" id="UP001222325"/>
    </source>
</evidence>
<evidence type="ECO:0000256" key="2">
    <source>
        <dbReference type="ARBA" id="ARBA00023172"/>
    </source>
</evidence>
<comment type="caution">
    <text evidence="3">The sequence shown here is derived from an EMBL/GenBank/DDBJ whole genome shotgun (WGS) entry which is preliminary data.</text>
</comment>
<sequence>MTPLPSPQRPHVLAGDRLRLWIPAEARNSLDENGHPINVTLADLERIKVVMLEAWVEGTRETYGSGLLIWHVFHDKRGTPEAQRAPVSHVLLAAFVASIAGAYSGKTIANYVYGVRAWHILHGAPWSINPAELEALLDGANRLTPPSSRRKKRLPYTVVLITTIRQHLDLTLPLHAAVYSCLTCTFWAAGRVGEFTVKTLTAFDPAKHVKPSDITEAVDRSGHKMTEFGLPTTKSAPLGETVSWAQQDGLTDPKAALSNHMTVNGPPAEGPLFAYKDGKKQKHKPLTKSKFLQVLAAAIKQAGLEPMQGHGIRIGATLEYLLRGIPFDVMKTKGRWASNAFEVYLTKHAQILAPYMQARPEIHDNFVRYTMPRVR</sequence>
<dbReference type="InterPro" id="IPR052925">
    <property type="entry name" value="Phage_Integrase-like_Recomb"/>
</dbReference>
<accession>A0AAD6XKL2</accession>
<dbReference type="InterPro" id="IPR010998">
    <property type="entry name" value="Integrase_recombinase_N"/>
</dbReference>
<dbReference type="Proteomes" id="UP001222325">
    <property type="component" value="Unassembled WGS sequence"/>
</dbReference>
<proteinExistence type="predicted"/>
<name>A0AAD6XKL2_9AGAR</name>
<dbReference type="Gene3D" id="1.10.443.10">
    <property type="entry name" value="Intergrase catalytic core"/>
    <property type="match status" value="1"/>
</dbReference>
<evidence type="ECO:0000313" key="3">
    <source>
        <dbReference type="EMBL" id="KAJ7076772.1"/>
    </source>
</evidence>
<dbReference type="SUPFAM" id="SSF47823">
    <property type="entry name" value="lambda integrase-like, N-terminal domain"/>
    <property type="match status" value="1"/>
</dbReference>
<organism evidence="3 4">
    <name type="scientific">Mycena belliarum</name>
    <dbReference type="NCBI Taxonomy" id="1033014"/>
    <lineage>
        <taxon>Eukaryota</taxon>
        <taxon>Fungi</taxon>
        <taxon>Dikarya</taxon>
        <taxon>Basidiomycota</taxon>
        <taxon>Agaricomycotina</taxon>
        <taxon>Agaricomycetes</taxon>
        <taxon>Agaricomycetidae</taxon>
        <taxon>Agaricales</taxon>
        <taxon>Marasmiineae</taxon>
        <taxon>Mycenaceae</taxon>
        <taxon>Mycena</taxon>
    </lineage>
</organism>
<dbReference type="GO" id="GO:0003677">
    <property type="term" value="F:DNA binding"/>
    <property type="evidence" value="ECO:0007669"/>
    <property type="project" value="UniProtKB-KW"/>
</dbReference>
<evidence type="ECO:0008006" key="5">
    <source>
        <dbReference type="Google" id="ProtNLM"/>
    </source>
</evidence>
<evidence type="ECO:0000256" key="1">
    <source>
        <dbReference type="ARBA" id="ARBA00023125"/>
    </source>
</evidence>